<dbReference type="CDD" id="cd04301">
    <property type="entry name" value="NAT_SF"/>
    <property type="match status" value="1"/>
</dbReference>
<gene>
    <name evidence="2" type="ORF">SAMN05660464_1196</name>
</gene>
<dbReference type="Pfam" id="PF13302">
    <property type="entry name" value="Acetyltransf_3"/>
    <property type="match status" value="1"/>
</dbReference>
<accession>A0A1I5K1B4</accession>
<feature type="domain" description="N-acetyltransferase" evidence="1">
    <location>
        <begin position="16"/>
        <end position="174"/>
    </location>
</feature>
<dbReference type="InterPro" id="IPR051531">
    <property type="entry name" value="N-acetyltransferase"/>
</dbReference>
<evidence type="ECO:0000259" key="1">
    <source>
        <dbReference type="PROSITE" id="PS51186"/>
    </source>
</evidence>
<sequence length="178" mass="19188">MTDVRAQGHPMRTDRTEVVPVTVEVAEALLESDAAFRERFGPDVATGYLAFPEALPATLDALRCGMPPQWFSYLVIDPVEDLVVGMGGFTGPPVDGAVEIGYSVAPAHRGRGHATAAARLWLDLAAREGVSLVRAHTLAEEGPSTTVLRRLGFERVAEIDDAEDGPVWRWERAPGPTT</sequence>
<dbReference type="PANTHER" id="PTHR43792:SF13">
    <property type="entry name" value="ACETYLTRANSFERASE"/>
    <property type="match status" value="1"/>
</dbReference>
<dbReference type="RefSeq" id="WP_169063825.1">
    <property type="nucleotide sequence ID" value="NZ_FOWQ01000001.1"/>
</dbReference>
<dbReference type="AlphaFoldDB" id="A0A1I5K1B4"/>
<dbReference type="InterPro" id="IPR016181">
    <property type="entry name" value="Acyl_CoA_acyltransferase"/>
</dbReference>
<keyword evidence="3" id="KW-1185">Reference proteome</keyword>
<dbReference type="STRING" id="1523247.SAMN05660464_1196"/>
<proteinExistence type="predicted"/>
<protein>
    <submittedName>
        <fullName evidence="2">Protein N-acetyltransferase, RimJ/RimL family</fullName>
    </submittedName>
</protein>
<keyword evidence="2" id="KW-0808">Transferase</keyword>
<dbReference type="InterPro" id="IPR000182">
    <property type="entry name" value="GNAT_dom"/>
</dbReference>
<evidence type="ECO:0000313" key="3">
    <source>
        <dbReference type="Proteomes" id="UP000198857"/>
    </source>
</evidence>
<dbReference type="PROSITE" id="PS51186">
    <property type="entry name" value="GNAT"/>
    <property type="match status" value="1"/>
</dbReference>
<name>A0A1I5K1B4_9ACTN</name>
<dbReference type="SUPFAM" id="SSF55729">
    <property type="entry name" value="Acyl-CoA N-acyltransferases (Nat)"/>
    <property type="match status" value="1"/>
</dbReference>
<organism evidence="2 3">
    <name type="scientific">Geodermatophilus dictyosporus</name>
    <dbReference type="NCBI Taxonomy" id="1523247"/>
    <lineage>
        <taxon>Bacteria</taxon>
        <taxon>Bacillati</taxon>
        <taxon>Actinomycetota</taxon>
        <taxon>Actinomycetes</taxon>
        <taxon>Geodermatophilales</taxon>
        <taxon>Geodermatophilaceae</taxon>
        <taxon>Geodermatophilus</taxon>
    </lineage>
</organism>
<dbReference type="Proteomes" id="UP000198857">
    <property type="component" value="Unassembled WGS sequence"/>
</dbReference>
<dbReference type="EMBL" id="FOWQ01000001">
    <property type="protein sequence ID" value="SFO78809.1"/>
    <property type="molecule type" value="Genomic_DNA"/>
</dbReference>
<evidence type="ECO:0000313" key="2">
    <source>
        <dbReference type="EMBL" id="SFO78809.1"/>
    </source>
</evidence>
<dbReference type="GO" id="GO:0016747">
    <property type="term" value="F:acyltransferase activity, transferring groups other than amino-acyl groups"/>
    <property type="evidence" value="ECO:0007669"/>
    <property type="project" value="InterPro"/>
</dbReference>
<reference evidence="3" key="1">
    <citation type="submission" date="2016-10" db="EMBL/GenBank/DDBJ databases">
        <authorList>
            <person name="Varghese N."/>
            <person name="Submissions S."/>
        </authorList>
    </citation>
    <scope>NUCLEOTIDE SEQUENCE [LARGE SCALE GENOMIC DNA]</scope>
    <source>
        <strain evidence="3">DSM 44208</strain>
    </source>
</reference>
<dbReference type="Gene3D" id="3.40.630.30">
    <property type="match status" value="1"/>
</dbReference>
<dbReference type="PANTHER" id="PTHR43792">
    <property type="entry name" value="GNAT FAMILY, PUTATIVE (AFU_ORTHOLOGUE AFUA_3G00765)-RELATED-RELATED"/>
    <property type="match status" value="1"/>
</dbReference>